<dbReference type="CTD" id="9952754"/>
<dbReference type="AlphaFoldDB" id="A0A1S0TG37"/>
<feature type="non-terminal residue" evidence="1">
    <location>
        <position position="68"/>
    </location>
</feature>
<evidence type="ECO:0000313" key="1">
    <source>
        <dbReference type="EMBL" id="EFO13265.1"/>
    </source>
</evidence>
<gene>
    <name evidence="1" type="ORF">LOAG_15265</name>
</gene>
<dbReference type="InParanoid" id="A0A1S0TG37"/>
<name>A0A1S0TG37_LOALO</name>
<organism evidence="1">
    <name type="scientific">Loa loa</name>
    <name type="common">Eye worm</name>
    <name type="synonym">Filaria loa</name>
    <dbReference type="NCBI Taxonomy" id="7209"/>
    <lineage>
        <taxon>Eukaryota</taxon>
        <taxon>Metazoa</taxon>
        <taxon>Ecdysozoa</taxon>
        <taxon>Nematoda</taxon>
        <taxon>Chromadorea</taxon>
        <taxon>Rhabditida</taxon>
        <taxon>Spirurina</taxon>
        <taxon>Spiruromorpha</taxon>
        <taxon>Filarioidea</taxon>
        <taxon>Onchocercidae</taxon>
        <taxon>Loa</taxon>
    </lineage>
</organism>
<sequence>MLMDLKERVDKLNDICMDINNQVDDMIITLNAYNCDKSDTLYVITVRSVDFIMHFFQQIYAIVISITK</sequence>
<dbReference type="OrthoDB" id="5860420at2759"/>
<dbReference type="RefSeq" id="XP_003150804.1">
    <property type="nucleotide sequence ID" value="XM_003150756.1"/>
</dbReference>
<protein>
    <submittedName>
        <fullName evidence="1">Uncharacterized protein</fullName>
    </submittedName>
</protein>
<dbReference type="KEGG" id="loa:LOAG_15265"/>
<dbReference type="GeneID" id="9952754"/>
<reference evidence="1" key="1">
    <citation type="submission" date="2012-04" db="EMBL/GenBank/DDBJ databases">
        <title>The Genome Sequence of Loa loa.</title>
        <authorList>
            <consortium name="The Broad Institute Genome Sequencing Platform"/>
            <consortium name="Broad Institute Genome Sequencing Center for Infectious Disease"/>
            <person name="Nutman T.B."/>
            <person name="Fink D.L."/>
            <person name="Russ C."/>
            <person name="Young S."/>
            <person name="Zeng Q."/>
            <person name="Gargeya S."/>
            <person name="Alvarado L."/>
            <person name="Berlin A."/>
            <person name="Chapman S.B."/>
            <person name="Chen Z."/>
            <person name="Freedman E."/>
            <person name="Gellesch M."/>
            <person name="Goldberg J."/>
            <person name="Griggs A."/>
            <person name="Gujja S."/>
            <person name="Heilman E.R."/>
            <person name="Heiman D."/>
            <person name="Howarth C."/>
            <person name="Mehta T."/>
            <person name="Neiman D."/>
            <person name="Pearson M."/>
            <person name="Roberts A."/>
            <person name="Saif S."/>
            <person name="Shea T."/>
            <person name="Shenoy N."/>
            <person name="Sisk P."/>
            <person name="Stolte C."/>
            <person name="Sykes S."/>
            <person name="White J."/>
            <person name="Yandava C."/>
            <person name="Haas B."/>
            <person name="Henn M.R."/>
            <person name="Nusbaum C."/>
            <person name="Birren B."/>
        </authorList>
    </citation>
    <scope>NUCLEOTIDE SEQUENCE [LARGE SCALE GENOMIC DNA]</scope>
</reference>
<proteinExistence type="predicted"/>
<accession>A0A1S0TG37</accession>
<dbReference type="EMBL" id="JH713787">
    <property type="protein sequence ID" value="EFO13265.1"/>
    <property type="molecule type" value="Genomic_DNA"/>
</dbReference>
<dbReference type="OMA" id="MCNDINN"/>